<gene>
    <name evidence="2" type="ORF">TVG1093558</name>
</gene>
<name>Q979U3_THEVO</name>
<dbReference type="Proteomes" id="UP000001017">
    <property type="component" value="Chromosome"/>
</dbReference>
<keyword evidence="1" id="KW-0472">Membrane</keyword>
<dbReference type="HOGENOM" id="CLU_1048160_0_0_2"/>
<accession>Q979U3</accession>
<feature type="transmembrane region" description="Helical" evidence="1">
    <location>
        <begin position="236"/>
        <end position="257"/>
    </location>
</feature>
<feature type="transmembrane region" description="Helical" evidence="1">
    <location>
        <begin position="203"/>
        <end position="224"/>
    </location>
</feature>
<keyword evidence="1" id="KW-1133">Transmembrane helix</keyword>
<reference evidence="2 3" key="1">
    <citation type="journal article" date="1999" name="Proc. Jpn. Acad.">
        <title>Determination of the complete genomic DNA sequence of Thermoplasma volvanium GSS1.</title>
        <authorList>
            <person name="Kawashima T."/>
            <person name="Yamamoto Y."/>
            <person name="Aramaki H."/>
            <person name="Nunoshiba T."/>
            <person name="Kawamoto T."/>
            <person name="Watanabe K."/>
            <person name="Yamazaki M."/>
            <person name="Kanehori K."/>
            <person name="Amano N."/>
            <person name="Ohya Y."/>
            <person name="Makino K."/>
            <person name="Suzuki M."/>
        </authorList>
    </citation>
    <scope>NUCLEOTIDE SEQUENCE [LARGE SCALE GENOMIC DNA]</scope>
    <source>
        <strain evidence="3">ATCC 51530 / DSM 4299 / JCM 9571 / NBRC 15438 / GSS1</strain>
    </source>
</reference>
<dbReference type="STRING" id="273116.gene:9381862"/>
<evidence type="ECO:0000256" key="1">
    <source>
        <dbReference type="SAM" id="Phobius"/>
    </source>
</evidence>
<dbReference type="GeneID" id="1441178"/>
<dbReference type="KEGG" id="tvo:TVG1093558"/>
<reference evidence="2 3" key="2">
    <citation type="journal article" date="2000" name="Proc. Natl. Acad. Sci. U.S.A.">
        <title>Archaeal adaptation to higher temperatures revealed by genomic sequence of Thermoplasma volcanium.</title>
        <authorList>
            <person name="Kawashima T."/>
            <person name="Amano N."/>
            <person name="Koike H."/>
            <person name="Makino S."/>
            <person name="Higuchi S."/>
            <person name="Kawashima-Ohya Y."/>
            <person name="Watanabe K."/>
            <person name="Yamazaki M."/>
            <person name="Kanehori K."/>
            <person name="Kawamoto T."/>
            <person name="Nunoshiba T."/>
            <person name="Yamamoto Y."/>
            <person name="Aramaki H."/>
            <person name="Makino K."/>
            <person name="Suzuki M."/>
        </authorList>
    </citation>
    <scope>NUCLEOTIDE SEQUENCE [LARGE SCALE GENOMIC DNA]</scope>
    <source>
        <strain evidence="3">ATCC 51530 / DSM 4299 / JCM 9571 / NBRC 15438 / GSS1</strain>
    </source>
</reference>
<dbReference type="AlphaFoldDB" id="Q979U3"/>
<dbReference type="PaxDb" id="273116-14325305"/>
<keyword evidence="1" id="KW-0812">Transmembrane</keyword>
<feature type="transmembrane region" description="Helical" evidence="1">
    <location>
        <begin position="111"/>
        <end position="132"/>
    </location>
</feature>
<organism evidence="2 3">
    <name type="scientific">Thermoplasma volcanium (strain ATCC 51530 / DSM 4299 / JCM 9571 / NBRC 15438 / GSS1)</name>
    <dbReference type="NCBI Taxonomy" id="273116"/>
    <lineage>
        <taxon>Archaea</taxon>
        <taxon>Methanobacteriati</taxon>
        <taxon>Thermoplasmatota</taxon>
        <taxon>Thermoplasmata</taxon>
        <taxon>Thermoplasmatales</taxon>
        <taxon>Thermoplasmataceae</taxon>
        <taxon>Thermoplasma</taxon>
    </lineage>
</organism>
<dbReference type="EMBL" id="BA000011">
    <property type="protein sequence ID" value="BAB60209.1"/>
    <property type="molecule type" value="Genomic_DNA"/>
</dbReference>
<evidence type="ECO:0000313" key="3">
    <source>
        <dbReference type="Proteomes" id="UP000001017"/>
    </source>
</evidence>
<keyword evidence="3" id="KW-1185">Reference proteome</keyword>
<evidence type="ECO:0000313" key="2">
    <source>
        <dbReference type="EMBL" id="BAB60209.1"/>
    </source>
</evidence>
<sequence length="265" mass="30337">MIKISLIYIPGYIISSILASIVLEYMITHNPYRIKFQIIKSKKLVGSSLFSTRITNRDAIYLPNLQLYKISSPGFSSIISKELLDPTLVMFGTTRSDVDWKYLENAYFYDVFAFFYGVSLWFMVFLIMVPYNNLSDVLPKWDPVINYALLIVLSVGLLEASISYIFALYRNSYSLIYSLTLSVIAINATTFGPAMRWIDNIEIFIRITYQVVINILAVLIVIIVHSVNSVSYRYRLFAYTSSASYAAFATILLYSLVEKAMLLIH</sequence>
<feature type="transmembrane region" description="Helical" evidence="1">
    <location>
        <begin position="6"/>
        <end position="27"/>
    </location>
</feature>
<dbReference type="OrthoDB" id="380737at2157"/>
<dbReference type="RefSeq" id="WP_048054016.1">
    <property type="nucleotide sequence ID" value="NC_002689.2"/>
</dbReference>
<feature type="transmembrane region" description="Helical" evidence="1">
    <location>
        <begin position="175"/>
        <end position="197"/>
    </location>
</feature>
<proteinExistence type="predicted"/>
<feature type="transmembrane region" description="Helical" evidence="1">
    <location>
        <begin position="144"/>
        <end position="168"/>
    </location>
</feature>
<protein>
    <submittedName>
        <fullName evidence="2">TVG1093558 protein</fullName>
    </submittedName>
</protein>